<evidence type="ECO:0000313" key="11">
    <source>
        <dbReference type="EMBL" id="CAI9768654.1"/>
    </source>
</evidence>
<evidence type="ECO:0000313" key="12">
    <source>
        <dbReference type="Proteomes" id="UP000834106"/>
    </source>
</evidence>
<evidence type="ECO:0000256" key="3">
    <source>
        <dbReference type="ARBA" id="ARBA00022801"/>
    </source>
</evidence>
<dbReference type="Pfam" id="PF02780">
    <property type="entry name" value="Transketolase_C"/>
    <property type="match status" value="1"/>
</dbReference>
<reference evidence="11" key="1">
    <citation type="submission" date="2023-05" db="EMBL/GenBank/DDBJ databases">
        <authorList>
            <person name="Huff M."/>
        </authorList>
    </citation>
    <scope>NUCLEOTIDE SEQUENCE</scope>
</reference>
<dbReference type="EMBL" id="OU503044">
    <property type="protein sequence ID" value="CAI9768654.1"/>
    <property type="molecule type" value="Genomic_DNA"/>
</dbReference>
<keyword evidence="4" id="KW-0904">Protein phosphatase</keyword>
<dbReference type="SUPFAM" id="SSF52518">
    <property type="entry name" value="Thiamin diphosphate-binding fold (THDP-binding)"/>
    <property type="match status" value="1"/>
</dbReference>
<dbReference type="SUPFAM" id="SSF52922">
    <property type="entry name" value="TK C-terminal domain-like"/>
    <property type="match status" value="1"/>
</dbReference>
<evidence type="ECO:0000256" key="2">
    <source>
        <dbReference type="ARBA" id="ARBA00022723"/>
    </source>
</evidence>
<comment type="catalytic activity">
    <reaction evidence="7">
        <text>O-phospho-L-seryl-[protein] + H2O = L-seryl-[protein] + phosphate</text>
        <dbReference type="Rhea" id="RHEA:20629"/>
        <dbReference type="Rhea" id="RHEA-COMP:9863"/>
        <dbReference type="Rhea" id="RHEA-COMP:11604"/>
        <dbReference type="ChEBI" id="CHEBI:15377"/>
        <dbReference type="ChEBI" id="CHEBI:29999"/>
        <dbReference type="ChEBI" id="CHEBI:43474"/>
        <dbReference type="ChEBI" id="CHEBI:83421"/>
        <dbReference type="EC" id="3.1.3.16"/>
    </reaction>
</comment>
<dbReference type="GO" id="GO:0004722">
    <property type="term" value="F:protein serine/threonine phosphatase activity"/>
    <property type="evidence" value="ECO:0007669"/>
    <property type="project" value="UniProtKB-EC"/>
</dbReference>
<keyword evidence="2" id="KW-0479">Metal-binding</keyword>
<name>A0AAD2DWQ8_9LAMI</name>
<dbReference type="InterPro" id="IPR004843">
    <property type="entry name" value="Calcineurin-like_PHP"/>
</dbReference>
<organism evidence="11 12">
    <name type="scientific">Fraxinus pennsylvanica</name>
    <dbReference type="NCBI Taxonomy" id="56036"/>
    <lineage>
        <taxon>Eukaryota</taxon>
        <taxon>Viridiplantae</taxon>
        <taxon>Streptophyta</taxon>
        <taxon>Embryophyta</taxon>
        <taxon>Tracheophyta</taxon>
        <taxon>Spermatophyta</taxon>
        <taxon>Magnoliopsida</taxon>
        <taxon>eudicotyledons</taxon>
        <taxon>Gunneridae</taxon>
        <taxon>Pentapetalae</taxon>
        <taxon>asterids</taxon>
        <taxon>lamiids</taxon>
        <taxon>Lamiales</taxon>
        <taxon>Oleaceae</taxon>
        <taxon>Oleeae</taxon>
        <taxon>Fraxinus</taxon>
    </lineage>
</organism>
<dbReference type="InterPro" id="IPR033248">
    <property type="entry name" value="Transketolase_C"/>
</dbReference>
<protein>
    <recommendedName>
        <fullName evidence="9">Serine/threonine-protein phosphatase</fullName>
        <ecNumber evidence="9">3.1.3.16</ecNumber>
    </recommendedName>
</protein>
<dbReference type="InterPro" id="IPR029061">
    <property type="entry name" value="THDP-binding"/>
</dbReference>
<dbReference type="Gene3D" id="3.60.21.10">
    <property type="match status" value="1"/>
</dbReference>
<evidence type="ECO:0000256" key="1">
    <source>
        <dbReference type="ARBA" id="ARBA00001936"/>
    </source>
</evidence>
<dbReference type="GO" id="GO:0046872">
    <property type="term" value="F:metal ion binding"/>
    <property type="evidence" value="ECO:0007669"/>
    <property type="project" value="UniProtKB-KW"/>
</dbReference>
<comment type="cofactor">
    <cofactor evidence="1">
        <name>Mn(2+)</name>
        <dbReference type="ChEBI" id="CHEBI:29035"/>
    </cofactor>
</comment>
<accession>A0AAD2DWQ8</accession>
<keyword evidence="3 9" id="KW-0378">Hydrolase</keyword>
<evidence type="ECO:0000259" key="10">
    <source>
        <dbReference type="PROSITE" id="PS00125"/>
    </source>
</evidence>
<comment type="catalytic activity">
    <reaction evidence="8 9">
        <text>O-phospho-L-threonyl-[protein] + H2O = L-threonyl-[protein] + phosphate</text>
        <dbReference type="Rhea" id="RHEA:47004"/>
        <dbReference type="Rhea" id="RHEA-COMP:11060"/>
        <dbReference type="Rhea" id="RHEA-COMP:11605"/>
        <dbReference type="ChEBI" id="CHEBI:15377"/>
        <dbReference type="ChEBI" id="CHEBI:30013"/>
        <dbReference type="ChEBI" id="CHEBI:43474"/>
        <dbReference type="ChEBI" id="CHEBI:61977"/>
        <dbReference type="EC" id="3.1.3.16"/>
    </reaction>
</comment>
<dbReference type="FunFam" id="3.60.21.10:FF:000003">
    <property type="entry name" value="Serine/threonine-protein phosphatase"/>
    <property type="match status" value="1"/>
</dbReference>
<comment type="similarity">
    <text evidence="6">Belongs to the PPP phosphatase family. PP-2A subfamily.</text>
</comment>
<evidence type="ECO:0000256" key="4">
    <source>
        <dbReference type="ARBA" id="ARBA00022912"/>
    </source>
</evidence>
<gene>
    <name evidence="11" type="ORF">FPE_LOCUS16084</name>
</gene>
<dbReference type="InterPro" id="IPR009014">
    <property type="entry name" value="Transketo_C/PFOR_II"/>
</dbReference>
<dbReference type="CDD" id="cd07415">
    <property type="entry name" value="MPP_PP2A_PP4_PP6"/>
    <property type="match status" value="1"/>
</dbReference>
<evidence type="ECO:0000256" key="6">
    <source>
        <dbReference type="ARBA" id="ARBA00034714"/>
    </source>
</evidence>
<dbReference type="SMART" id="SM00156">
    <property type="entry name" value="PP2Ac"/>
    <property type="match status" value="1"/>
</dbReference>
<keyword evidence="5" id="KW-0464">Manganese</keyword>
<dbReference type="InterPro" id="IPR006186">
    <property type="entry name" value="Ser/Thr-sp_prot-phosphatase"/>
</dbReference>
<dbReference type="PROSITE" id="PS00125">
    <property type="entry name" value="SER_THR_PHOSPHATASE"/>
    <property type="match status" value="1"/>
</dbReference>
<evidence type="ECO:0000256" key="8">
    <source>
        <dbReference type="ARBA" id="ARBA00048336"/>
    </source>
</evidence>
<dbReference type="Gene3D" id="3.40.50.920">
    <property type="match status" value="2"/>
</dbReference>
<dbReference type="PRINTS" id="PR00114">
    <property type="entry name" value="STPHPHTASE"/>
</dbReference>
<evidence type="ECO:0000256" key="7">
    <source>
        <dbReference type="ARBA" id="ARBA00047761"/>
    </source>
</evidence>
<sequence length="525" mass="58050">MGSGAGEGISVNSIHYLIGFTSTTPSLYDYTPLEFTLHPPLFPKTDVVIEQRQQAKNPQILGFPRGREKDPYLMDASVASSARGNIDEQISQLMDCKPLSEQDVRLVCEKAKEILMEESNVQPVKSPVTICGDIHGQFHDLAELFRIGGKCPDTNYLFMGDYVDRGYYSVETVTLLVALKVRYPQRITILRGNHESRQITQVYGFYDECLRKYGNANVWKIFTDLFDYFPLTALVESEIFCLHGGLSPSIETLDNIRNFDRVQEVPHEGPMCDLLWSDPDDRCGWGISPRGAGYTFGQDISEQFNHTNNLKLIARAHQLVMEGFNWGHDQKVVTIFSAPNYCYRCGNMASILEVDDCQGHTFIQFDPAPRRGEPDAIDLVINSAAKSNYMSAGQISVPIVFRGPNGAAAGVGVGAQHSQCYAAWYASCPGLKAADILAKEGISAEVINLRSICPLDRSTINASICASVLEHSFEYLDSPVERIAGADVPMPYAANLERISVPHVEDIVRAAKMSCYRSSSLAATA</sequence>
<dbReference type="PANTHER" id="PTHR45619">
    <property type="entry name" value="SERINE/THREONINE-PROTEIN PHOSPHATASE PP2A-RELATED"/>
    <property type="match status" value="1"/>
</dbReference>
<evidence type="ECO:0000256" key="9">
    <source>
        <dbReference type="RuleBase" id="RU004273"/>
    </source>
</evidence>
<dbReference type="Proteomes" id="UP000834106">
    <property type="component" value="Chromosome 9"/>
</dbReference>
<evidence type="ECO:0000256" key="5">
    <source>
        <dbReference type="ARBA" id="ARBA00023211"/>
    </source>
</evidence>
<keyword evidence="12" id="KW-1185">Reference proteome</keyword>
<dbReference type="SUPFAM" id="SSF56300">
    <property type="entry name" value="Metallo-dependent phosphatases"/>
    <property type="match status" value="1"/>
</dbReference>
<proteinExistence type="inferred from homology"/>
<dbReference type="EC" id="3.1.3.16" evidence="9"/>
<dbReference type="Gene3D" id="3.40.50.970">
    <property type="match status" value="1"/>
</dbReference>
<dbReference type="InterPro" id="IPR047129">
    <property type="entry name" value="PPA2-like"/>
</dbReference>
<dbReference type="AlphaFoldDB" id="A0AAD2DWQ8"/>
<dbReference type="Pfam" id="PF00149">
    <property type="entry name" value="Metallophos"/>
    <property type="match status" value="1"/>
</dbReference>
<feature type="domain" description="Serine/threonine specific protein phosphatases" evidence="10">
    <location>
        <begin position="190"/>
        <end position="195"/>
    </location>
</feature>
<dbReference type="InterPro" id="IPR029052">
    <property type="entry name" value="Metallo-depent_PP-like"/>
</dbReference>